<dbReference type="Pfam" id="PF14307">
    <property type="entry name" value="Glyco_tran_WbsX"/>
    <property type="match status" value="1"/>
</dbReference>
<dbReference type="PANTHER" id="PTHR41244:SF1">
    <property type="entry name" value="GLYCOSYLTRANSFERASE"/>
    <property type="match status" value="1"/>
</dbReference>
<dbReference type="KEGG" id="plw:D5F53_18105"/>
<name>A0A385TN80_PAELA</name>
<dbReference type="PANTHER" id="PTHR41244">
    <property type="entry name" value="RHAMNAN SYNTHESIS F"/>
    <property type="match status" value="1"/>
</dbReference>
<evidence type="ECO:0000313" key="2">
    <source>
        <dbReference type="Proteomes" id="UP000266552"/>
    </source>
</evidence>
<dbReference type="AlphaFoldDB" id="A0A385TN80"/>
<dbReference type="InterPro" id="IPR032719">
    <property type="entry name" value="WbsX"/>
</dbReference>
<dbReference type="CDD" id="cd11579">
    <property type="entry name" value="Glyco_tran_WbsX"/>
    <property type="match status" value="1"/>
</dbReference>
<keyword evidence="2" id="KW-1185">Reference proteome</keyword>
<dbReference type="Gene3D" id="3.20.20.80">
    <property type="entry name" value="Glycosidases"/>
    <property type="match status" value="1"/>
</dbReference>
<organism evidence="1 2">
    <name type="scientific">Paenibacillus lautus</name>
    <name type="common">Bacillus lautus</name>
    <dbReference type="NCBI Taxonomy" id="1401"/>
    <lineage>
        <taxon>Bacteria</taxon>
        <taxon>Bacillati</taxon>
        <taxon>Bacillota</taxon>
        <taxon>Bacilli</taxon>
        <taxon>Bacillales</taxon>
        <taxon>Paenibacillaceae</taxon>
        <taxon>Paenibacillus</taxon>
    </lineage>
</organism>
<accession>A0A385TN80</accession>
<dbReference type="Proteomes" id="UP000266552">
    <property type="component" value="Chromosome"/>
</dbReference>
<dbReference type="RefSeq" id="WP_119848923.1">
    <property type="nucleotide sequence ID" value="NZ_CP032412.1"/>
</dbReference>
<dbReference type="EMBL" id="CP032412">
    <property type="protein sequence ID" value="AYB45076.1"/>
    <property type="molecule type" value="Genomic_DNA"/>
</dbReference>
<evidence type="ECO:0000313" key="1">
    <source>
        <dbReference type="EMBL" id="AYB45076.1"/>
    </source>
</evidence>
<keyword evidence="1" id="KW-0808">Transferase</keyword>
<gene>
    <name evidence="1" type="ORF">D5F53_18105</name>
</gene>
<protein>
    <submittedName>
        <fullName evidence="1">Glycosyl transferase</fullName>
    </submittedName>
</protein>
<dbReference type="GO" id="GO:0016740">
    <property type="term" value="F:transferase activity"/>
    <property type="evidence" value="ECO:0007669"/>
    <property type="project" value="UniProtKB-KW"/>
</dbReference>
<sequence>MKLIAFLLPQFHRIPENDAWWGEGFTEWTNTRKARALYPKHHQPNEPLNEYYYDLTSSAARLRQAELAKTYGIYGFCYYHYWFRGKRLLETPIKQVLSSKEPDLPFCLSWANESWTRRWDGGDQQILLKQDYGTEQDWEQHFYELLPAFQDERYIRIDNKPLFILYRPEQIPCCAEMVRYWRDLAISCGLDGLYIVQTLGGFPISSLDIFDASLEFEPHYTFAHGSMDRLWRSTPVGDQQHLMFDYDYVWDAMINRSHQRNGRKVFPGAFVNWDNTPRLGIRGLSCLGASPEKFGWYLAKQIERSIHLYHSEFLFINAWNEWAEGAYLEPDKRYGYQYLEAVKQALKSNRIPLDAPS</sequence>
<proteinExistence type="predicted"/>
<reference evidence="1 2" key="1">
    <citation type="submission" date="2018-09" db="EMBL/GenBank/DDBJ databases">
        <title>Genome Sequence of Paenibacillus lautus Strain E7593-69, Azo Dye-Degrading Bacteria, Isolated from Commercial Tattoo Inks.</title>
        <authorList>
            <person name="Nho S.W."/>
            <person name="Kim S.-J."/>
            <person name="Kweon O."/>
            <person name="Cerniglia C.E."/>
        </authorList>
    </citation>
    <scope>NUCLEOTIDE SEQUENCE [LARGE SCALE GENOMIC DNA]</scope>
    <source>
        <strain evidence="1 2">E7593-69</strain>
    </source>
</reference>